<keyword evidence="4 7" id="KW-0812">Transmembrane</keyword>
<evidence type="ECO:0000256" key="1">
    <source>
        <dbReference type="ARBA" id="ARBA00004651"/>
    </source>
</evidence>
<name>A0A3M8BBP0_9BACL</name>
<keyword evidence="5" id="KW-1133">Transmembrane helix</keyword>
<dbReference type="RefSeq" id="WP_122903277.1">
    <property type="nucleotide sequence ID" value="NZ_RHHS01000010.1"/>
</dbReference>
<dbReference type="FunFam" id="1.10.3730.20:FF:000001">
    <property type="entry name" value="Quaternary ammonium compound resistance transporter SugE"/>
    <property type="match status" value="1"/>
</dbReference>
<keyword evidence="2" id="KW-0813">Transport</keyword>
<comment type="subcellular location">
    <subcellularLocation>
        <location evidence="1 7">Cell membrane</location>
        <topology evidence="1 7">Multi-pass membrane protein</topology>
    </subcellularLocation>
</comment>
<evidence type="ECO:0000256" key="7">
    <source>
        <dbReference type="RuleBase" id="RU003942"/>
    </source>
</evidence>
<dbReference type="OrthoDB" id="2168659at2"/>
<dbReference type="SUPFAM" id="SSF103481">
    <property type="entry name" value="Multidrug resistance efflux transporter EmrE"/>
    <property type="match status" value="1"/>
</dbReference>
<dbReference type="PANTHER" id="PTHR30561:SF7">
    <property type="entry name" value="GUANIDINIUM EFFLUX SYSTEM SUBUNIT GDNC-RELATED"/>
    <property type="match status" value="1"/>
</dbReference>
<sequence>MGKNWLLVVIAALFEVMWVVGLKSADSFWEWLMTVIAILVSFAVLIYSGKRLPTSTVYAVFVGLGTAGTVIVEMVVFQEPFSWVKIGLIALLLTGIIGLKLVTHEQEEDSHRKGEVA</sequence>
<proteinExistence type="inferred from homology"/>
<evidence type="ECO:0000313" key="9">
    <source>
        <dbReference type="Proteomes" id="UP000268829"/>
    </source>
</evidence>
<comment type="caution">
    <text evidence="8">The sequence shown here is derived from an EMBL/GenBank/DDBJ whole genome shotgun (WGS) entry which is preliminary data.</text>
</comment>
<dbReference type="InterPro" id="IPR045324">
    <property type="entry name" value="Small_multidrug_res"/>
</dbReference>
<keyword evidence="6" id="KW-0472">Membrane</keyword>
<keyword evidence="9" id="KW-1185">Reference proteome</keyword>
<dbReference type="GO" id="GO:0022857">
    <property type="term" value="F:transmembrane transporter activity"/>
    <property type="evidence" value="ECO:0007669"/>
    <property type="project" value="InterPro"/>
</dbReference>
<dbReference type="EMBL" id="RHHS01000010">
    <property type="protein sequence ID" value="RNB60275.1"/>
    <property type="molecule type" value="Genomic_DNA"/>
</dbReference>
<evidence type="ECO:0000256" key="2">
    <source>
        <dbReference type="ARBA" id="ARBA00022448"/>
    </source>
</evidence>
<dbReference type="GO" id="GO:0005886">
    <property type="term" value="C:plasma membrane"/>
    <property type="evidence" value="ECO:0007669"/>
    <property type="project" value="UniProtKB-SubCell"/>
</dbReference>
<gene>
    <name evidence="8" type="ORF">EDM57_02945</name>
</gene>
<evidence type="ECO:0000256" key="5">
    <source>
        <dbReference type="ARBA" id="ARBA00022989"/>
    </source>
</evidence>
<comment type="similarity">
    <text evidence="7">Belongs to the drug/metabolite transporter (DMT) superfamily. Small multidrug resistance (SMR) (TC 2.A.7.1) family.</text>
</comment>
<evidence type="ECO:0000256" key="3">
    <source>
        <dbReference type="ARBA" id="ARBA00022475"/>
    </source>
</evidence>
<dbReference type="Gene3D" id="1.10.3730.20">
    <property type="match status" value="1"/>
</dbReference>
<reference evidence="8 9" key="1">
    <citation type="submission" date="2018-10" db="EMBL/GenBank/DDBJ databases">
        <title>Phylogenomics of Brevibacillus.</title>
        <authorList>
            <person name="Dunlap C."/>
        </authorList>
    </citation>
    <scope>NUCLEOTIDE SEQUENCE [LARGE SCALE GENOMIC DNA]</scope>
    <source>
        <strain evidence="8 9">DSM 100115</strain>
    </source>
</reference>
<accession>A0A3M8BBP0</accession>
<dbReference type="InterPro" id="IPR000390">
    <property type="entry name" value="Small_drug/metabolite_transptr"/>
</dbReference>
<evidence type="ECO:0000256" key="4">
    <source>
        <dbReference type="ARBA" id="ARBA00022692"/>
    </source>
</evidence>
<keyword evidence="3" id="KW-1003">Cell membrane</keyword>
<dbReference type="InterPro" id="IPR037185">
    <property type="entry name" value="EmrE-like"/>
</dbReference>
<evidence type="ECO:0000256" key="6">
    <source>
        <dbReference type="ARBA" id="ARBA00023136"/>
    </source>
</evidence>
<protein>
    <submittedName>
        <fullName evidence="8">QacE family quaternary ammonium compound efflux SMR transporter</fullName>
    </submittedName>
</protein>
<dbReference type="PANTHER" id="PTHR30561">
    <property type="entry name" value="SMR FAMILY PROTON-DEPENDENT DRUG EFFLUX TRANSPORTER SUGE"/>
    <property type="match status" value="1"/>
</dbReference>
<evidence type="ECO:0000313" key="8">
    <source>
        <dbReference type="EMBL" id="RNB60275.1"/>
    </source>
</evidence>
<dbReference type="Pfam" id="PF00893">
    <property type="entry name" value="Multi_Drug_Res"/>
    <property type="match status" value="1"/>
</dbReference>
<dbReference type="Proteomes" id="UP000268829">
    <property type="component" value="Unassembled WGS sequence"/>
</dbReference>
<organism evidence="8 9">
    <name type="scientific">Brevibacillus gelatini</name>
    <dbReference type="NCBI Taxonomy" id="1655277"/>
    <lineage>
        <taxon>Bacteria</taxon>
        <taxon>Bacillati</taxon>
        <taxon>Bacillota</taxon>
        <taxon>Bacilli</taxon>
        <taxon>Bacillales</taxon>
        <taxon>Paenibacillaceae</taxon>
        <taxon>Brevibacillus</taxon>
    </lineage>
</organism>
<dbReference type="AlphaFoldDB" id="A0A3M8BBP0"/>